<accession>A0A8C4I752</accession>
<sequence length="48" mass="5282">ISAGELQYASPSNSHLLACIPSPCRGSAHLGRHSTTEQPRHKDCWKRP</sequence>
<proteinExistence type="predicted"/>
<keyword evidence="3" id="KW-1185">Reference proteome</keyword>
<feature type="region of interest" description="Disordered" evidence="1">
    <location>
        <begin position="28"/>
        <end position="48"/>
    </location>
</feature>
<reference evidence="2" key="1">
    <citation type="submission" date="2025-08" db="UniProtKB">
        <authorList>
            <consortium name="Ensembl"/>
        </authorList>
    </citation>
    <scope>IDENTIFICATION</scope>
</reference>
<dbReference type="Proteomes" id="UP000694389">
    <property type="component" value="Unassembled WGS sequence"/>
</dbReference>
<protein>
    <submittedName>
        <fullName evidence="2">Uncharacterized protein</fullName>
    </submittedName>
</protein>
<evidence type="ECO:0000313" key="2">
    <source>
        <dbReference type="Ensembl" id="ENSDLAP00005052666.1"/>
    </source>
</evidence>
<organism evidence="2 3">
    <name type="scientific">Dicentrarchus labrax</name>
    <name type="common">European seabass</name>
    <name type="synonym">Morone labrax</name>
    <dbReference type="NCBI Taxonomy" id="13489"/>
    <lineage>
        <taxon>Eukaryota</taxon>
        <taxon>Metazoa</taxon>
        <taxon>Chordata</taxon>
        <taxon>Craniata</taxon>
        <taxon>Vertebrata</taxon>
        <taxon>Euteleostomi</taxon>
        <taxon>Actinopterygii</taxon>
        <taxon>Neopterygii</taxon>
        <taxon>Teleostei</taxon>
        <taxon>Neoteleostei</taxon>
        <taxon>Acanthomorphata</taxon>
        <taxon>Eupercaria</taxon>
        <taxon>Moronidae</taxon>
        <taxon>Dicentrarchus</taxon>
    </lineage>
</organism>
<name>A0A8C4I752_DICLA</name>
<dbReference type="Ensembl" id="ENSDLAT00005056039.2">
    <property type="protein sequence ID" value="ENSDLAP00005052666.1"/>
    <property type="gene ID" value="ENSDLAG00005022748.2"/>
</dbReference>
<evidence type="ECO:0000256" key="1">
    <source>
        <dbReference type="SAM" id="MobiDB-lite"/>
    </source>
</evidence>
<dbReference type="AlphaFoldDB" id="A0A8C4I752"/>
<evidence type="ECO:0000313" key="3">
    <source>
        <dbReference type="Proteomes" id="UP000694389"/>
    </source>
</evidence>
<feature type="compositionally biased region" description="Basic and acidic residues" evidence="1">
    <location>
        <begin position="34"/>
        <end position="48"/>
    </location>
</feature>
<reference evidence="2" key="2">
    <citation type="submission" date="2025-09" db="UniProtKB">
        <authorList>
            <consortium name="Ensembl"/>
        </authorList>
    </citation>
    <scope>IDENTIFICATION</scope>
</reference>